<dbReference type="EMBL" id="CP002130">
    <property type="protein sequence ID" value="AEI89418.1"/>
    <property type="molecule type" value="Genomic_DNA"/>
</dbReference>
<dbReference type="AlphaFoldDB" id="F7XU59"/>
<sequence length="155" mass="17994">MKCPFCNFIDTQVKDSRPSEDADSIKRRRCCQNCGARFVTIERREIPEIKVVKRSGAKKPFDAQKVLQSLRIATRKRPVSNELLEKIVSHILKKIEKSGETEISSTFIGQLIMNELAKIDQVAYVRYASVYQYFNAVDDFSEFIQRITKQNEKKQ</sequence>
<evidence type="ECO:0000256" key="3">
    <source>
        <dbReference type="ARBA" id="ARBA00022771"/>
    </source>
</evidence>
<keyword evidence="7 8" id="KW-0804">Transcription</keyword>
<comment type="function">
    <text evidence="8">Negatively regulates transcription of bacterial ribonucleotide reductase nrd genes and operons by binding to NrdR-boxes.</text>
</comment>
<keyword evidence="2 8" id="KW-0547">Nucleotide-binding</keyword>
<evidence type="ECO:0000256" key="5">
    <source>
        <dbReference type="ARBA" id="ARBA00023015"/>
    </source>
</evidence>
<dbReference type="Pfam" id="PF22811">
    <property type="entry name" value="Zn_ribbon_NrdR"/>
    <property type="match status" value="1"/>
</dbReference>
<dbReference type="InterPro" id="IPR005144">
    <property type="entry name" value="ATP-cone_dom"/>
</dbReference>
<dbReference type="PANTHER" id="PTHR30455">
    <property type="entry name" value="TRANSCRIPTIONAL REPRESSOR NRDR"/>
    <property type="match status" value="1"/>
</dbReference>
<dbReference type="PROSITE" id="PS51161">
    <property type="entry name" value="ATP_CONE"/>
    <property type="match status" value="1"/>
</dbReference>
<feature type="domain" description="ATP-cone" evidence="9">
    <location>
        <begin position="49"/>
        <end position="139"/>
    </location>
</feature>
<keyword evidence="8" id="KW-0862">Zinc</keyword>
<evidence type="ECO:0000256" key="8">
    <source>
        <dbReference type="HAMAP-Rule" id="MF_00440"/>
    </source>
</evidence>
<keyword evidence="3 8" id="KW-0863">Zinc-finger</keyword>
<reference evidence="10 11" key="1">
    <citation type="journal article" date="2011" name="Mol. Biol. Evol.">
        <title>Phylogenomic evidence for the presence of a flagellum and cbb3 oxidase in the free-living mitochondrial ancestor.</title>
        <authorList>
            <person name="Sassera D."/>
            <person name="Lo N."/>
            <person name="Epis S."/>
            <person name="D'Auria G."/>
            <person name="Montagna M."/>
            <person name="Comandatore F."/>
            <person name="Horner D."/>
            <person name="Pereto J."/>
            <person name="Luciano A.M."/>
            <person name="Franciosi F."/>
            <person name="Ferri E."/>
            <person name="Crotti E."/>
            <person name="Bazzocchi C."/>
            <person name="Daffonchio D."/>
            <person name="Sacchi L."/>
            <person name="Moya A."/>
            <person name="Latorre A."/>
            <person name="Bandi C."/>
        </authorList>
    </citation>
    <scope>NUCLEOTIDE SEQUENCE [LARGE SCALE GENOMIC DNA]</scope>
    <source>
        <strain evidence="10 11">IricVA</strain>
    </source>
</reference>
<dbReference type="Proteomes" id="UP000006639">
    <property type="component" value="Chromosome"/>
</dbReference>
<evidence type="ECO:0000256" key="1">
    <source>
        <dbReference type="ARBA" id="ARBA00022491"/>
    </source>
</evidence>
<organism evidence="10 11">
    <name type="scientific">Midichloria mitochondrii (strain IricVA)</name>
    <dbReference type="NCBI Taxonomy" id="696127"/>
    <lineage>
        <taxon>Bacteria</taxon>
        <taxon>Pseudomonadati</taxon>
        <taxon>Pseudomonadota</taxon>
        <taxon>Alphaproteobacteria</taxon>
        <taxon>Rickettsiales</taxon>
        <taxon>Candidatus Midichloriaceae</taxon>
        <taxon>Candidatus Midichloria</taxon>
    </lineage>
</organism>
<dbReference type="RefSeq" id="WP_013951610.1">
    <property type="nucleotide sequence ID" value="NC_015722.1"/>
</dbReference>
<evidence type="ECO:0000313" key="10">
    <source>
        <dbReference type="EMBL" id="AEI89418.1"/>
    </source>
</evidence>
<evidence type="ECO:0000256" key="6">
    <source>
        <dbReference type="ARBA" id="ARBA00023125"/>
    </source>
</evidence>
<name>F7XU59_MIDMI</name>
<dbReference type="GO" id="GO:0008270">
    <property type="term" value="F:zinc ion binding"/>
    <property type="evidence" value="ECO:0007669"/>
    <property type="project" value="UniProtKB-UniRule"/>
</dbReference>
<evidence type="ECO:0000256" key="7">
    <source>
        <dbReference type="ARBA" id="ARBA00023163"/>
    </source>
</evidence>
<keyword evidence="1 8" id="KW-0678">Repressor</keyword>
<dbReference type="InterPro" id="IPR055173">
    <property type="entry name" value="NrdR-like_N"/>
</dbReference>
<dbReference type="GO" id="GO:0003677">
    <property type="term" value="F:DNA binding"/>
    <property type="evidence" value="ECO:0007669"/>
    <property type="project" value="UniProtKB-KW"/>
</dbReference>
<keyword evidence="6 8" id="KW-0238">DNA-binding</keyword>
<dbReference type="Pfam" id="PF03477">
    <property type="entry name" value="ATP-cone"/>
    <property type="match status" value="1"/>
</dbReference>
<keyword evidence="5 8" id="KW-0805">Transcription regulation</keyword>
<dbReference type="GO" id="GO:0005524">
    <property type="term" value="F:ATP binding"/>
    <property type="evidence" value="ECO:0007669"/>
    <property type="project" value="UniProtKB-UniRule"/>
</dbReference>
<keyword evidence="8" id="KW-0479">Metal-binding</keyword>
<dbReference type="HAMAP" id="MF_00440">
    <property type="entry name" value="NrdR"/>
    <property type="match status" value="1"/>
</dbReference>
<dbReference type="HOGENOM" id="CLU_108412_0_1_5"/>
<evidence type="ECO:0000256" key="4">
    <source>
        <dbReference type="ARBA" id="ARBA00022840"/>
    </source>
</evidence>
<feature type="zinc finger region" evidence="8">
    <location>
        <begin position="3"/>
        <end position="34"/>
    </location>
</feature>
<dbReference type="OrthoDB" id="9807461at2"/>
<accession>F7XU59</accession>
<comment type="cofactor">
    <cofactor evidence="8">
        <name>Zn(2+)</name>
        <dbReference type="ChEBI" id="CHEBI:29105"/>
    </cofactor>
    <text evidence="8">Binds 1 zinc ion.</text>
</comment>
<keyword evidence="11" id="KW-1185">Reference proteome</keyword>
<dbReference type="NCBIfam" id="TIGR00244">
    <property type="entry name" value="transcriptional regulator NrdR"/>
    <property type="match status" value="1"/>
</dbReference>
<dbReference type="InterPro" id="IPR003796">
    <property type="entry name" value="RNR_NrdR-like"/>
</dbReference>
<keyword evidence="4 8" id="KW-0067">ATP-binding</keyword>
<proteinExistence type="inferred from homology"/>
<evidence type="ECO:0000313" key="11">
    <source>
        <dbReference type="Proteomes" id="UP000006639"/>
    </source>
</evidence>
<dbReference type="KEGG" id="mmn:midi_01142"/>
<dbReference type="PANTHER" id="PTHR30455:SF2">
    <property type="entry name" value="TRANSCRIPTIONAL REPRESSOR NRDR"/>
    <property type="match status" value="1"/>
</dbReference>
<dbReference type="GO" id="GO:0045892">
    <property type="term" value="P:negative regulation of DNA-templated transcription"/>
    <property type="evidence" value="ECO:0007669"/>
    <property type="project" value="UniProtKB-UniRule"/>
</dbReference>
<evidence type="ECO:0000259" key="9">
    <source>
        <dbReference type="PROSITE" id="PS51161"/>
    </source>
</evidence>
<dbReference type="STRING" id="696127.midi_01142"/>
<protein>
    <recommendedName>
        <fullName evidence="8">Transcriptional repressor NrdR</fullName>
    </recommendedName>
</protein>
<evidence type="ECO:0000256" key="2">
    <source>
        <dbReference type="ARBA" id="ARBA00022741"/>
    </source>
</evidence>
<comment type="similarity">
    <text evidence="8">Belongs to the NrdR family.</text>
</comment>
<gene>
    <name evidence="8" type="primary">nrdR</name>
    <name evidence="10" type="ordered locus">midi_01142</name>
</gene>